<proteinExistence type="predicted"/>
<evidence type="ECO:0000313" key="2">
    <source>
        <dbReference type="EMBL" id="KAL0567759.1"/>
    </source>
</evidence>
<evidence type="ECO:0000313" key="3">
    <source>
        <dbReference type="Proteomes" id="UP001465976"/>
    </source>
</evidence>
<feature type="compositionally biased region" description="Low complexity" evidence="1">
    <location>
        <begin position="488"/>
        <end position="516"/>
    </location>
</feature>
<feature type="compositionally biased region" description="Polar residues" evidence="1">
    <location>
        <begin position="34"/>
        <end position="56"/>
    </location>
</feature>
<comment type="caution">
    <text evidence="2">The sequence shown here is derived from an EMBL/GenBank/DDBJ whole genome shotgun (WGS) entry which is preliminary data.</text>
</comment>
<feature type="compositionally biased region" description="Low complexity" evidence="1">
    <location>
        <begin position="13"/>
        <end position="33"/>
    </location>
</feature>
<name>A0ABR3EXZ0_9AGAR</name>
<feature type="region of interest" description="Disordered" evidence="1">
    <location>
        <begin position="1"/>
        <end position="120"/>
    </location>
</feature>
<feature type="compositionally biased region" description="Low complexity" evidence="1">
    <location>
        <begin position="565"/>
        <end position="575"/>
    </location>
</feature>
<dbReference type="Proteomes" id="UP001465976">
    <property type="component" value="Unassembled WGS sequence"/>
</dbReference>
<feature type="compositionally biased region" description="Polar residues" evidence="1">
    <location>
        <begin position="1"/>
        <end position="12"/>
    </location>
</feature>
<feature type="compositionally biased region" description="Basic residues" evidence="1">
    <location>
        <begin position="96"/>
        <end position="113"/>
    </location>
</feature>
<feature type="compositionally biased region" description="Basic and acidic residues" evidence="1">
    <location>
        <begin position="69"/>
        <end position="83"/>
    </location>
</feature>
<feature type="compositionally biased region" description="Low complexity" evidence="1">
    <location>
        <begin position="615"/>
        <end position="637"/>
    </location>
</feature>
<sequence length="881" mass="97675">MSDKSPASLTSNTDVVATPATSSTSPSSDTGTTFNTNNTEITPNDTSKGPAQTSTHDNARSPGPGPLEDQDKPDPNAERPCEEDKGEEEEMDVNRKGKKTKGKKKKGKKKKAPRGAQSHYTSEQVAFFEMKIPIYQALGNSRTKIAQFWLDFFPEYLERFPEATDHNPGTRKREDPALDIDKDTLKLMEVDEQRNLNKHVKRFNREDEERRRDAVKNHFHYLRTKQNRYNENPFGASMKKAQKGCGSAPQRLGLPQFVAQHEEFKDVVTEMSAETGRDDRLACRISAAQDLIEMFLPEEHERVLQLLKDHYLTWMEVYCSVKAPEEENRLDMEKEFEKARCRRALARVVGPFLDFVQESMGMAVFFQAGIELDDPEQGRAFDVVSMCSVPKGIPKFADFNMNFFQEHFGKTFAEWLRVVKRRMMAAGVEFPDFTEIGNDAEILRLLPSNSSGQGGGKKKAGGSGEKRGKKASASSQKSNTKKPKKKASSSLPSVPSMSSGNPAPSLSSYLDTSSTDALMNSAPPAPEHAPGQSYEDYCAARIAWSKNLFQHLGLDKASDYIFGGSSTSNSTSKKTPLNGDDDDYETSSKDELDGDDDDESCDHNLANSPTRCRYATRASAAATAAPDIDPAPAPIISNSVPHSTADDPDEGMDDVNPEGMGGTTNRNDEENDVPLGSTPDRPLPKTSEGVASESRESNISLPPSPAPRSDARNSNNSPCPLEDEDEIVAAPNPLSPAATADSNNPAQRELSKPLIDFIGVDFLDNVVVPRLPNDQLYPLEGVEVEFIRELAKFLLEGDIASSGLWTGVVYRWIELEEKWKDFQVSDGALPRYPHPAAFKVWFKARRTTRVGGLKTLKEVKLPQFRQMWWKWVRDVLAGGRL</sequence>
<gene>
    <name evidence="2" type="ORF">V5O48_014234</name>
</gene>
<organism evidence="2 3">
    <name type="scientific">Marasmius crinis-equi</name>
    <dbReference type="NCBI Taxonomy" id="585013"/>
    <lineage>
        <taxon>Eukaryota</taxon>
        <taxon>Fungi</taxon>
        <taxon>Dikarya</taxon>
        <taxon>Basidiomycota</taxon>
        <taxon>Agaricomycotina</taxon>
        <taxon>Agaricomycetes</taxon>
        <taxon>Agaricomycetidae</taxon>
        <taxon>Agaricales</taxon>
        <taxon>Marasmiineae</taxon>
        <taxon>Marasmiaceae</taxon>
        <taxon>Marasmius</taxon>
    </lineage>
</organism>
<dbReference type="EMBL" id="JBAHYK010001504">
    <property type="protein sequence ID" value="KAL0567759.1"/>
    <property type="molecule type" value="Genomic_DNA"/>
</dbReference>
<feature type="compositionally biased region" description="Acidic residues" evidence="1">
    <location>
        <begin position="646"/>
        <end position="656"/>
    </location>
</feature>
<feature type="region of interest" description="Disordered" evidence="1">
    <location>
        <begin position="446"/>
        <end position="532"/>
    </location>
</feature>
<reference evidence="2 3" key="1">
    <citation type="submission" date="2024-02" db="EMBL/GenBank/DDBJ databases">
        <title>A draft genome for the cacao thread blight pathogen Marasmius crinis-equi.</title>
        <authorList>
            <person name="Cohen S.P."/>
            <person name="Baruah I.K."/>
            <person name="Amoako-Attah I."/>
            <person name="Bukari Y."/>
            <person name="Meinhardt L.W."/>
            <person name="Bailey B.A."/>
        </authorList>
    </citation>
    <scope>NUCLEOTIDE SEQUENCE [LARGE SCALE GENOMIC DNA]</scope>
    <source>
        <strain evidence="2 3">GH-76</strain>
    </source>
</reference>
<keyword evidence="3" id="KW-1185">Reference proteome</keyword>
<feature type="region of interest" description="Disordered" evidence="1">
    <location>
        <begin position="563"/>
        <end position="723"/>
    </location>
</feature>
<accession>A0ABR3EXZ0</accession>
<evidence type="ECO:0000256" key="1">
    <source>
        <dbReference type="SAM" id="MobiDB-lite"/>
    </source>
</evidence>
<protein>
    <submittedName>
        <fullName evidence="2">Uncharacterized protein</fullName>
    </submittedName>
</protein>